<dbReference type="Pfam" id="PF09351">
    <property type="entry name" value="DUF1993"/>
    <property type="match status" value="1"/>
</dbReference>
<gene>
    <name evidence="1" type="ORF">AABB29_15895</name>
</gene>
<dbReference type="PANTHER" id="PTHR36922:SF1">
    <property type="entry name" value="DUF1993 DOMAIN-CONTAINING PROTEIN"/>
    <property type="match status" value="1"/>
</dbReference>
<proteinExistence type="predicted"/>
<dbReference type="PANTHER" id="PTHR36922">
    <property type="entry name" value="BLL2446 PROTEIN"/>
    <property type="match status" value="1"/>
</dbReference>
<organism evidence="1 2">
    <name type="scientific">Yoonia phaeophyticola</name>
    <dbReference type="NCBI Taxonomy" id="3137369"/>
    <lineage>
        <taxon>Bacteria</taxon>
        <taxon>Pseudomonadati</taxon>
        <taxon>Pseudomonadota</taxon>
        <taxon>Alphaproteobacteria</taxon>
        <taxon>Rhodobacterales</taxon>
        <taxon>Paracoccaceae</taxon>
        <taxon>Yoonia</taxon>
    </lineage>
</organism>
<dbReference type="Gene3D" id="1.20.120.450">
    <property type="entry name" value="dinb family like domain"/>
    <property type="match status" value="1"/>
</dbReference>
<evidence type="ECO:0000313" key="2">
    <source>
        <dbReference type="Proteomes" id="UP001440612"/>
    </source>
</evidence>
<dbReference type="SUPFAM" id="SSF109854">
    <property type="entry name" value="DinB/YfiT-like putative metalloenzymes"/>
    <property type="match status" value="1"/>
</dbReference>
<evidence type="ECO:0000313" key="1">
    <source>
        <dbReference type="EMBL" id="WZC48331.1"/>
    </source>
</evidence>
<reference evidence="2" key="1">
    <citation type="submission" date="2024-04" db="EMBL/GenBank/DDBJ databases">
        <title>Phylogenomic analyses of a clade within the roseobacter group suggest taxonomic reassignments of species of the genera Aestuariivita, Citreicella, Loktanella, Nautella, Pelagibaca, Ruegeria, Thalassobius, Thiobacimonas and Tropicibacter, and the proposal o.</title>
        <authorList>
            <person name="Jeon C.O."/>
        </authorList>
    </citation>
    <scope>NUCLEOTIDE SEQUENCE [LARGE SCALE GENOMIC DNA]</scope>
    <source>
        <strain evidence="2">BS5-3</strain>
    </source>
</reference>
<dbReference type="EMBL" id="CP150951">
    <property type="protein sequence ID" value="WZC48331.1"/>
    <property type="molecule type" value="Genomic_DNA"/>
</dbReference>
<sequence length="161" mass="17613">MYQAAVPVVRQALDQALVLLDHATPDQLAARLHPNMFDCATQFQLVAGFALRATFPLVGRDVPELSSGKDAPALRDALLRAQAEVSALTPADFAEAGKRRIQHRAGFADLDQSGTAYLQHFALPNLWFHLSMAFAILRAEGALVGKAEFDGLHRYPEGFSW</sequence>
<protein>
    <submittedName>
        <fullName evidence="1">DUF1993 family protein</fullName>
    </submittedName>
</protein>
<keyword evidence="2" id="KW-1185">Reference proteome</keyword>
<dbReference type="Proteomes" id="UP001440612">
    <property type="component" value="Chromosome"/>
</dbReference>
<dbReference type="InterPro" id="IPR018531">
    <property type="entry name" value="DUF1993"/>
</dbReference>
<name>A0ABZ2V1I1_9RHOB</name>
<dbReference type="RefSeq" id="WP_341366448.1">
    <property type="nucleotide sequence ID" value="NZ_CP150951.2"/>
</dbReference>
<dbReference type="InterPro" id="IPR034660">
    <property type="entry name" value="DinB/YfiT-like"/>
</dbReference>
<accession>A0ABZ2V1I1</accession>